<keyword evidence="2" id="KW-1185">Reference proteome</keyword>
<dbReference type="Proteomes" id="UP000193067">
    <property type="component" value="Unassembled WGS sequence"/>
</dbReference>
<reference evidence="1 2" key="1">
    <citation type="journal article" date="2015" name="Biotechnol. Biofuels">
        <title>Enhanced degradation of softwood versus hardwood by the white-rot fungus Pycnoporus coccineus.</title>
        <authorList>
            <person name="Couturier M."/>
            <person name="Navarro D."/>
            <person name="Chevret D."/>
            <person name="Henrissat B."/>
            <person name="Piumi F."/>
            <person name="Ruiz-Duenas F.J."/>
            <person name="Martinez A.T."/>
            <person name="Grigoriev I.V."/>
            <person name="Riley R."/>
            <person name="Lipzen A."/>
            <person name="Berrin J.G."/>
            <person name="Master E.R."/>
            <person name="Rosso M.N."/>
        </authorList>
    </citation>
    <scope>NUCLEOTIDE SEQUENCE [LARGE SCALE GENOMIC DNA]</scope>
    <source>
        <strain evidence="1 2">BRFM310</strain>
    </source>
</reference>
<name>A0A1Y2IVZ8_TRAC3</name>
<dbReference type="EMBL" id="KZ084093">
    <property type="protein sequence ID" value="OSD05298.1"/>
    <property type="molecule type" value="Genomic_DNA"/>
</dbReference>
<sequence length="72" mass="7671">MGQPSKPRPMSAIFALCSSMSLPPCALRHLCSPRSSSAQESATDMQLLAVLPRHVHISHLAEAPSSRRCSSG</sequence>
<gene>
    <name evidence="1" type="ORF">PYCCODRAFT_1222790</name>
</gene>
<evidence type="ECO:0000313" key="2">
    <source>
        <dbReference type="Proteomes" id="UP000193067"/>
    </source>
</evidence>
<evidence type="ECO:0000313" key="1">
    <source>
        <dbReference type="EMBL" id="OSD05298.1"/>
    </source>
</evidence>
<protein>
    <submittedName>
        <fullName evidence="1">Uncharacterized protein</fullName>
    </submittedName>
</protein>
<accession>A0A1Y2IVZ8</accession>
<dbReference type="AlphaFoldDB" id="A0A1Y2IVZ8"/>
<proteinExistence type="predicted"/>
<organism evidence="1 2">
    <name type="scientific">Trametes coccinea (strain BRFM310)</name>
    <name type="common">Pycnoporus coccineus</name>
    <dbReference type="NCBI Taxonomy" id="1353009"/>
    <lineage>
        <taxon>Eukaryota</taxon>
        <taxon>Fungi</taxon>
        <taxon>Dikarya</taxon>
        <taxon>Basidiomycota</taxon>
        <taxon>Agaricomycotina</taxon>
        <taxon>Agaricomycetes</taxon>
        <taxon>Polyporales</taxon>
        <taxon>Polyporaceae</taxon>
        <taxon>Trametes</taxon>
    </lineage>
</organism>